<organism evidence="2 3">
    <name type="scientific">Cardamine amara subsp. amara</name>
    <dbReference type="NCBI Taxonomy" id="228776"/>
    <lineage>
        <taxon>Eukaryota</taxon>
        <taxon>Viridiplantae</taxon>
        <taxon>Streptophyta</taxon>
        <taxon>Embryophyta</taxon>
        <taxon>Tracheophyta</taxon>
        <taxon>Spermatophyta</taxon>
        <taxon>Magnoliopsida</taxon>
        <taxon>eudicotyledons</taxon>
        <taxon>Gunneridae</taxon>
        <taxon>Pentapetalae</taxon>
        <taxon>rosids</taxon>
        <taxon>malvids</taxon>
        <taxon>Brassicales</taxon>
        <taxon>Brassicaceae</taxon>
        <taxon>Cardamineae</taxon>
        <taxon>Cardamine</taxon>
    </lineage>
</organism>
<accession>A0ABD1AMB4</accession>
<sequence>MKRMIVVDGTFLKAKFKGSLLGSSTQDGDFHLYPLAFEILDSENDDFWIWFLRGLKIVIPNGEDLVFVSDCSLSVAKTLSTIYPLTHHGICRVHLLKNIKSQFGKKCLISSIQVVVDAYTQFEFHDIFQAAALATTMKNSY</sequence>
<dbReference type="EMBL" id="JBANAX010000606">
    <property type="protein sequence ID" value="KAL1200860.1"/>
    <property type="molecule type" value="Genomic_DNA"/>
</dbReference>
<evidence type="ECO:0000259" key="1">
    <source>
        <dbReference type="Pfam" id="PF10551"/>
    </source>
</evidence>
<dbReference type="InterPro" id="IPR018289">
    <property type="entry name" value="MULE_transposase_dom"/>
</dbReference>
<feature type="domain" description="MULE transposase" evidence="1">
    <location>
        <begin position="5"/>
        <end position="98"/>
    </location>
</feature>
<dbReference type="PANTHER" id="PTHR31973:SF195">
    <property type="entry name" value="MUDR FAMILY TRANSPOSASE"/>
    <property type="match status" value="1"/>
</dbReference>
<dbReference type="Proteomes" id="UP001558713">
    <property type="component" value="Unassembled WGS sequence"/>
</dbReference>
<evidence type="ECO:0000313" key="3">
    <source>
        <dbReference type="Proteomes" id="UP001558713"/>
    </source>
</evidence>
<dbReference type="PANTHER" id="PTHR31973">
    <property type="entry name" value="POLYPROTEIN, PUTATIVE-RELATED"/>
    <property type="match status" value="1"/>
</dbReference>
<dbReference type="AlphaFoldDB" id="A0ABD1AMB4"/>
<proteinExistence type="predicted"/>
<gene>
    <name evidence="2" type="ORF">V5N11_034593</name>
</gene>
<reference evidence="2 3" key="1">
    <citation type="submission" date="2024-04" db="EMBL/GenBank/DDBJ databases">
        <title>Genome assembly C_amara_ONT_v2.</title>
        <authorList>
            <person name="Yant L."/>
            <person name="Moore C."/>
            <person name="Slenker M."/>
        </authorList>
    </citation>
    <scope>NUCLEOTIDE SEQUENCE [LARGE SCALE GENOMIC DNA]</scope>
    <source>
        <tissue evidence="2">Leaf</tissue>
    </source>
</reference>
<comment type="caution">
    <text evidence="2">The sequence shown here is derived from an EMBL/GenBank/DDBJ whole genome shotgun (WGS) entry which is preliminary data.</text>
</comment>
<evidence type="ECO:0000313" key="2">
    <source>
        <dbReference type="EMBL" id="KAL1200860.1"/>
    </source>
</evidence>
<keyword evidence="3" id="KW-1185">Reference proteome</keyword>
<protein>
    <recommendedName>
        <fullName evidence="1">MULE transposase domain-containing protein</fullName>
    </recommendedName>
</protein>
<dbReference type="Pfam" id="PF10551">
    <property type="entry name" value="MULE"/>
    <property type="match status" value="1"/>
</dbReference>
<name>A0ABD1AMB4_CARAN</name>